<dbReference type="Pfam" id="PF04347">
    <property type="entry name" value="FliO"/>
    <property type="match status" value="1"/>
</dbReference>
<dbReference type="RefSeq" id="WP_145183153.1">
    <property type="nucleotide sequence ID" value="NZ_CP036266.1"/>
</dbReference>
<proteinExistence type="predicted"/>
<name>A0A517PM00_9PLAN</name>
<keyword evidence="10" id="KW-1185">Reference proteome</keyword>
<keyword evidence="8" id="KW-0732">Signal</keyword>
<dbReference type="GO" id="GO:0044781">
    <property type="term" value="P:bacterial-type flagellum organization"/>
    <property type="evidence" value="ECO:0007669"/>
    <property type="project" value="InterPro"/>
</dbReference>
<keyword evidence="2" id="KW-1003">Cell membrane</keyword>
<evidence type="ECO:0000256" key="4">
    <source>
        <dbReference type="ARBA" id="ARBA00022989"/>
    </source>
</evidence>
<dbReference type="EMBL" id="CP036266">
    <property type="protein sequence ID" value="QDT20399.1"/>
    <property type="molecule type" value="Genomic_DNA"/>
</dbReference>
<evidence type="ECO:0000313" key="9">
    <source>
        <dbReference type="EMBL" id="QDT20399.1"/>
    </source>
</evidence>
<feature type="transmembrane region" description="Helical" evidence="7">
    <location>
        <begin position="126"/>
        <end position="144"/>
    </location>
</feature>
<feature type="region of interest" description="Disordered" evidence="6">
    <location>
        <begin position="26"/>
        <end position="121"/>
    </location>
</feature>
<dbReference type="Proteomes" id="UP000320421">
    <property type="component" value="Chromosome"/>
</dbReference>
<dbReference type="OrthoDB" id="212262at2"/>
<feature type="region of interest" description="Disordered" evidence="6">
    <location>
        <begin position="234"/>
        <end position="299"/>
    </location>
</feature>
<evidence type="ECO:0008006" key="11">
    <source>
        <dbReference type="Google" id="ProtNLM"/>
    </source>
</evidence>
<evidence type="ECO:0000313" key="10">
    <source>
        <dbReference type="Proteomes" id="UP000320421"/>
    </source>
</evidence>
<feature type="compositionally biased region" description="Polar residues" evidence="6">
    <location>
        <begin position="68"/>
        <end position="90"/>
    </location>
</feature>
<sequence length="299" mass="33079" precursor="true">MIRLCILAVLTLLCLLISAVRSQAAEPAYQSRPSEFRQPREMSGNPNTYSRTAQRGVAPTTIGRESLNRPQPVNSGIAPSQTRSLPQQRMPSEAKTVANPITPLDRQKQANSTAEDQASPRRVPSIWGTFGALALVIGIILIAAKVMKKHNPLSAKTLPREVLEVLGKRPLDARQTIHFVRCGNRILILGSSPAGLETLSEVLDPVEVDLITGMCREQADSSRANQSFLNLFQSTQQKTPPARTERKPERVQPPVRSEAEPETTQDEYPEFDSAMSRLQQKLLQPSRHSLNETGDRDHV</sequence>
<evidence type="ECO:0000256" key="3">
    <source>
        <dbReference type="ARBA" id="ARBA00022692"/>
    </source>
</evidence>
<keyword evidence="5 7" id="KW-0472">Membrane</keyword>
<evidence type="ECO:0000256" key="6">
    <source>
        <dbReference type="SAM" id="MobiDB-lite"/>
    </source>
</evidence>
<evidence type="ECO:0000256" key="5">
    <source>
        <dbReference type="ARBA" id="ARBA00023136"/>
    </source>
</evidence>
<organism evidence="9 10">
    <name type="scientific">Gimesia chilikensis</name>
    <dbReference type="NCBI Taxonomy" id="2605989"/>
    <lineage>
        <taxon>Bacteria</taxon>
        <taxon>Pseudomonadati</taxon>
        <taxon>Planctomycetota</taxon>
        <taxon>Planctomycetia</taxon>
        <taxon>Planctomycetales</taxon>
        <taxon>Planctomycetaceae</taxon>
        <taxon>Gimesia</taxon>
    </lineage>
</organism>
<feature type="chain" id="PRO_5021696703" description="Flagellar biosynthesis protein, FliO" evidence="8">
    <location>
        <begin position="25"/>
        <end position="299"/>
    </location>
</feature>
<dbReference type="AlphaFoldDB" id="A0A517PM00"/>
<reference evidence="9 10" key="1">
    <citation type="submission" date="2019-02" db="EMBL/GenBank/DDBJ databases">
        <title>Deep-cultivation of Planctomycetes and their phenomic and genomic characterization uncovers novel biology.</title>
        <authorList>
            <person name="Wiegand S."/>
            <person name="Jogler M."/>
            <person name="Boedeker C."/>
            <person name="Pinto D."/>
            <person name="Vollmers J."/>
            <person name="Rivas-Marin E."/>
            <person name="Kohn T."/>
            <person name="Peeters S.H."/>
            <person name="Heuer A."/>
            <person name="Rast P."/>
            <person name="Oberbeckmann S."/>
            <person name="Bunk B."/>
            <person name="Jeske O."/>
            <person name="Meyerdierks A."/>
            <person name="Storesund J.E."/>
            <person name="Kallscheuer N."/>
            <person name="Luecker S."/>
            <person name="Lage O.M."/>
            <person name="Pohl T."/>
            <person name="Merkel B.J."/>
            <person name="Hornburger P."/>
            <person name="Mueller R.-W."/>
            <person name="Bruemmer F."/>
            <person name="Labrenz M."/>
            <person name="Spormann A.M."/>
            <person name="Op den Camp H."/>
            <person name="Overmann J."/>
            <person name="Amann R."/>
            <person name="Jetten M.S.M."/>
            <person name="Mascher T."/>
            <person name="Medema M.H."/>
            <person name="Devos D.P."/>
            <person name="Kaster A.-K."/>
            <person name="Ovreas L."/>
            <person name="Rohde M."/>
            <person name="Galperin M.Y."/>
            <person name="Jogler C."/>
        </authorList>
    </citation>
    <scope>NUCLEOTIDE SEQUENCE [LARGE SCALE GENOMIC DNA]</scope>
    <source>
        <strain evidence="9 10">HG66A1</strain>
    </source>
</reference>
<dbReference type="InterPro" id="IPR022781">
    <property type="entry name" value="Flagellar_biosynth_FliO"/>
</dbReference>
<feature type="compositionally biased region" description="Polar residues" evidence="6">
    <location>
        <begin position="276"/>
        <end position="288"/>
    </location>
</feature>
<protein>
    <recommendedName>
        <fullName evidence="11">Flagellar biosynthesis protein, FliO</fullName>
    </recommendedName>
</protein>
<feature type="compositionally biased region" description="Polar residues" evidence="6">
    <location>
        <begin position="44"/>
        <end position="53"/>
    </location>
</feature>
<feature type="compositionally biased region" description="Acidic residues" evidence="6">
    <location>
        <begin position="260"/>
        <end position="270"/>
    </location>
</feature>
<keyword evidence="4 7" id="KW-1133">Transmembrane helix</keyword>
<evidence type="ECO:0000256" key="7">
    <source>
        <dbReference type="SAM" id="Phobius"/>
    </source>
</evidence>
<keyword evidence="3 7" id="KW-0812">Transmembrane</keyword>
<feature type="compositionally biased region" description="Basic and acidic residues" evidence="6">
    <location>
        <begin position="289"/>
        <end position="299"/>
    </location>
</feature>
<evidence type="ECO:0000256" key="8">
    <source>
        <dbReference type="SAM" id="SignalP"/>
    </source>
</evidence>
<evidence type="ECO:0000256" key="2">
    <source>
        <dbReference type="ARBA" id="ARBA00022475"/>
    </source>
</evidence>
<feature type="signal peptide" evidence="8">
    <location>
        <begin position="1"/>
        <end position="24"/>
    </location>
</feature>
<gene>
    <name evidence="9" type="ORF">HG66A1_21850</name>
</gene>
<accession>A0A517PM00</accession>
<comment type="subcellular location">
    <subcellularLocation>
        <location evidence="1">Cell membrane</location>
    </subcellularLocation>
</comment>
<dbReference type="GO" id="GO:0016020">
    <property type="term" value="C:membrane"/>
    <property type="evidence" value="ECO:0007669"/>
    <property type="project" value="InterPro"/>
</dbReference>
<evidence type="ECO:0000256" key="1">
    <source>
        <dbReference type="ARBA" id="ARBA00004236"/>
    </source>
</evidence>